<sequence length="689" mass="78613">METSVLTSSSCGQHLGDLNNQQLRLLDLNFGHDDEIVCLDIQTYKMDEHPPYIALSYTWGDPDDTVPILCNGRVIAVTRNLKEALLHFRKDRKRLVRSTSSTTSCSQPLKFWIDAICINQTNNKEKSFQVGLMAEIYQQAHHVFVWLGPATKSSDLAIRCINTIGTMTEAYGIENAFEGFFEIWREMVFVPGGTQRIVSADPVIQNVDGSRFTVSGKAFQKLFDVVSGWSSQSDLLPIAELKDFFTRSWWTRMWVLQEVTLSRDTHFICGTQRLSKNRCEAFIYMYAALWKILGISFQRDQKSLNQYQRRIIMHLFHHRPTILLSMPRIHHESRFPLAALLRATCVGSINLKRHGPHNLESTKPEDKIFALLGLAADRKELECFGVVPNYDTPYEQTYAITMAALLRQGHISLLSMCQAPRSRGLPSWVPDWSRSVTDMLQDVRNDHITLYPEFNSSGYGIHQPSVKILKDNGVVRRLSIKARLYDDIYEVGRFTKRTNSKEVPLLQTRSWPIRWLLEILRLSYCRKKDYKGFDDRLLASTRSSIGDVGWNENGDFERVGNERLADAVILLRDGLHLVRKAHCKREARRFISSQKETKDRTRNEIQLALEILGKSLGRLPFVTQKGHLGLSSDRIMKGDVIAIIAGSQVPFILRPQDKGQFSVVSEAYVDGIMDGEAVGTSEYGYITLI</sequence>
<evidence type="ECO:0000259" key="1">
    <source>
        <dbReference type="Pfam" id="PF06985"/>
    </source>
</evidence>
<dbReference type="Pfam" id="PF06985">
    <property type="entry name" value="HET"/>
    <property type="match status" value="1"/>
</dbReference>
<name>A0A9Q9DN40_CURCL</name>
<evidence type="ECO:0000313" key="2">
    <source>
        <dbReference type="EMBL" id="USP72802.1"/>
    </source>
</evidence>
<dbReference type="Proteomes" id="UP001056012">
    <property type="component" value="Chromosome 1"/>
</dbReference>
<dbReference type="EMBL" id="CP089274">
    <property type="protein sequence ID" value="USP72802.1"/>
    <property type="molecule type" value="Genomic_DNA"/>
</dbReference>
<dbReference type="Pfam" id="PF26639">
    <property type="entry name" value="Het-6_barrel"/>
    <property type="match status" value="1"/>
</dbReference>
<dbReference type="InterPro" id="IPR052895">
    <property type="entry name" value="HetReg/Transcr_Mod"/>
</dbReference>
<evidence type="ECO:0000313" key="3">
    <source>
        <dbReference type="Proteomes" id="UP001056012"/>
    </source>
</evidence>
<dbReference type="PANTHER" id="PTHR24148">
    <property type="entry name" value="ANKYRIN REPEAT DOMAIN-CONTAINING PROTEIN 39 HOMOLOG-RELATED"/>
    <property type="match status" value="1"/>
</dbReference>
<accession>A0A9Q9DN40</accession>
<gene>
    <name evidence="2" type="ORF">yc1106_00076</name>
</gene>
<protein>
    <submittedName>
        <fullName evidence="2">Heterokaryon incompatibility protein 6, OR allele-like</fullName>
    </submittedName>
</protein>
<dbReference type="VEuPathDB" id="FungiDB:yc1106_00076"/>
<feature type="domain" description="Heterokaryon incompatibility" evidence="1">
    <location>
        <begin position="52"/>
        <end position="258"/>
    </location>
</feature>
<dbReference type="AlphaFoldDB" id="A0A9Q9DN40"/>
<proteinExistence type="predicted"/>
<dbReference type="OrthoDB" id="2157530at2759"/>
<dbReference type="InterPro" id="IPR010730">
    <property type="entry name" value="HET"/>
</dbReference>
<dbReference type="PANTHER" id="PTHR24148:SF73">
    <property type="entry name" value="HET DOMAIN PROTEIN (AFU_ORTHOLOGUE AFUA_8G01020)"/>
    <property type="match status" value="1"/>
</dbReference>
<organism evidence="2 3">
    <name type="scientific">Curvularia clavata</name>
    <dbReference type="NCBI Taxonomy" id="95742"/>
    <lineage>
        <taxon>Eukaryota</taxon>
        <taxon>Fungi</taxon>
        <taxon>Dikarya</taxon>
        <taxon>Ascomycota</taxon>
        <taxon>Pezizomycotina</taxon>
        <taxon>Dothideomycetes</taxon>
        <taxon>Pleosporomycetidae</taxon>
        <taxon>Pleosporales</taxon>
        <taxon>Pleosporineae</taxon>
        <taxon>Pleosporaceae</taxon>
        <taxon>Curvularia</taxon>
    </lineage>
</organism>
<reference evidence="2" key="1">
    <citation type="submission" date="2021-12" db="EMBL/GenBank/DDBJ databases">
        <title>Curvularia clavata genome.</title>
        <authorList>
            <person name="Cao Y."/>
        </authorList>
    </citation>
    <scope>NUCLEOTIDE SEQUENCE</scope>
    <source>
        <strain evidence="2">Yc1106</strain>
    </source>
</reference>
<keyword evidence="3" id="KW-1185">Reference proteome</keyword>